<evidence type="ECO:0000256" key="1">
    <source>
        <dbReference type="ARBA" id="ARBA00008987"/>
    </source>
</evidence>
<evidence type="ECO:0000313" key="3">
    <source>
        <dbReference type="EMBL" id="KAJ8599567.1"/>
    </source>
</evidence>
<dbReference type="EMBL" id="JAQMWT010000552">
    <property type="protein sequence ID" value="KAJ8599567.1"/>
    <property type="molecule type" value="Genomic_DNA"/>
</dbReference>
<comment type="caution">
    <text evidence="3">The sequence shown here is derived from an EMBL/GenBank/DDBJ whole genome shotgun (WGS) entry which is preliminary data.</text>
</comment>
<accession>A0AAD7U788</accession>
<feature type="domain" description="Thioredoxin" evidence="2">
    <location>
        <begin position="35"/>
        <end position="155"/>
    </location>
</feature>
<organism evidence="3 4">
    <name type="scientific">Chrysophaeum taylorii</name>
    <dbReference type="NCBI Taxonomy" id="2483200"/>
    <lineage>
        <taxon>Eukaryota</taxon>
        <taxon>Sar</taxon>
        <taxon>Stramenopiles</taxon>
        <taxon>Ochrophyta</taxon>
        <taxon>Pelagophyceae</taxon>
        <taxon>Pelagomonadales</taxon>
        <taxon>Pelagomonadaceae</taxon>
        <taxon>Chrysophaeum</taxon>
    </lineage>
</organism>
<dbReference type="GO" id="GO:0045454">
    <property type="term" value="P:cell redox homeostasis"/>
    <property type="evidence" value="ECO:0007669"/>
    <property type="project" value="TreeGrafter"/>
</dbReference>
<comment type="similarity">
    <text evidence="1">Belongs to the thioredoxin family.</text>
</comment>
<evidence type="ECO:0000313" key="4">
    <source>
        <dbReference type="Proteomes" id="UP001230188"/>
    </source>
</evidence>
<name>A0AAD7U788_9STRA</name>
<dbReference type="Proteomes" id="UP001230188">
    <property type="component" value="Unassembled WGS sequence"/>
</dbReference>
<protein>
    <recommendedName>
        <fullName evidence="2">Thioredoxin domain-containing protein</fullName>
    </recommendedName>
</protein>
<dbReference type="Gene3D" id="3.40.30.10">
    <property type="entry name" value="Glutaredoxin"/>
    <property type="match status" value="1"/>
</dbReference>
<dbReference type="CDD" id="cd02947">
    <property type="entry name" value="TRX_family"/>
    <property type="match status" value="1"/>
</dbReference>
<dbReference type="AlphaFoldDB" id="A0AAD7U788"/>
<keyword evidence="4" id="KW-1185">Reference proteome</keyword>
<proteinExistence type="inferred from homology"/>
<dbReference type="InterPro" id="IPR013766">
    <property type="entry name" value="Thioredoxin_domain"/>
</dbReference>
<reference evidence="3" key="1">
    <citation type="submission" date="2023-01" db="EMBL/GenBank/DDBJ databases">
        <title>Metagenome sequencing of chrysophaentin producing Chrysophaeum taylorii.</title>
        <authorList>
            <person name="Davison J."/>
            <person name="Bewley C."/>
        </authorList>
    </citation>
    <scope>NUCLEOTIDE SEQUENCE</scope>
    <source>
        <strain evidence="3">NIES-1699</strain>
    </source>
</reference>
<gene>
    <name evidence="3" type="ORF">CTAYLR_004655</name>
</gene>
<sequence>MVNLRRWSVVAVGVAWGMSFGGPGRTPRTGRVRQAATATAVPASSAVVAVQSDADFLAAMEASNEALVVVKYYASWCRACKTIEPRFKRLAVEFHDVAGFYEVEFSANKDLCRRLGIKKLPCVQFYRGAEGCLDTVMAGPSKFADVRAKCETLLGIHPDPDIEVPEFTDVSAHYDDPLLPEATTKTANGLTANGQTLNGQTLNGQTLL</sequence>
<dbReference type="InterPro" id="IPR036249">
    <property type="entry name" value="Thioredoxin-like_sf"/>
</dbReference>
<evidence type="ECO:0000259" key="2">
    <source>
        <dbReference type="PROSITE" id="PS51352"/>
    </source>
</evidence>
<dbReference type="Pfam" id="PF00085">
    <property type="entry name" value="Thioredoxin"/>
    <property type="match status" value="1"/>
</dbReference>
<dbReference type="PANTHER" id="PTHR43601">
    <property type="entry name" value="THIOREDOXIN, MITOCHONDRIAL"/>
    <property type="match status" value="1"/>
</dbReference>
<dbReference type="PROSITE" id="PS51352">
    <property type="entry name" value="THIOREDOXIN_2"/>
    <property type="match status" value="1"/>
</dbReference>
<dbReference type="SUPFAM" id="SSF52833">
    <property type="entry name" value="Thioredoxin-like"/>
    <property type="match status" value="1"/>
</dbReference>
<dbReference type="PANTHER" id="PTHR43601:SF32">
    <property type="entry name" value="THIOREDOXIN-LIKE 2-2, CHLOROPLASTIC"/>
    <property type="match status" value="1"/>
</dbReference>